<dbReference type="EMBL" id="LT907975">
    <property type="protein sequence ID" value="SOB59771.1"/>
    <property type="molecule type" value="Genomic_DNA"/>
</dbReference>
<organism evidence="2 3">
    <name type="scientific">Pseudodesulfovibrio profundus</name>
    <dbReference type="NCBI Taxonomy" id="57320"/>
    <lineage>
        <taxon>Bacteria</taxon>
        <taxon>Pseudomonadati</taxon>
        <taxon>Thermodesulfobacteriota</taxon>
        <taxon>Desulfovibrionia</taxon>
        <taxon>Desulfovibrionales</taxon>
        <taxon>Desulfovibrionaceae</taxon>
    </lineage>
</organism>
<dbReference type="Pfam" id="PF00583">
    <property type="entry name" value="Acetyltransf_1"/>
    <property type="match status" value="1"/>
</dbReference>
<feature type="domain" description="N-acetyltransferase" evidence="1">
    <location>
        <begin position="14"/>
        <end position="150"/>
    </location>
</feature>
<dbReference type="KEGG" id="pprf:DPRO_2861"/>
<dbReference type="OrthoDB" id="1821130at2"/>
<dbReference type="InterPro" id="IPR016181">
    <property type="entry name" value="Acyl_CoA_acyltransferase"/>
</dbReference>
<keyword evidence="3" id="KW-1185">Reference proteome</keyword>
<protein>
    <submittedName>
        <fullName evidence="2">GCN5-related N-acetyltransferase</fullName>
    </submittedName>
</protein>
<dbReference type="Proteomes" id="UP000219215">
    <property type="component" value="Chromosome DPRO"/>
</dbReference>
<dbReference type="SUPFAM" id="SSF55729">
    <property type="entry name" value="Acyl-CoA N-acyltransferases (Nat)"/>
    <property type="match status" value="1"/>
</dbReference>
<gene>
    <name evidence="2" type="ORF">DPRO_2861</name>
</gene>
<evidence type="ECO:0000313" key="2">
    <source>
        <dbReference type="EMBL" id="SOB59771.1"/>
    </source>
</evidence>
<evidence type="ECO:0000313" key="3">
    <source>
        <dbReference type="Proteomes" id="UP000219215"/>
    </source>
</evidence>
<sequence length="150" mass="17258">MHLELEEGGIERLDAIRPLWERLNRLHADVTPHFRADFKAYEFEDRKQYLESKSTLGEVRVFLITDAGHGIGFCIASLRRDLHGEIESIYIMDEYRGAKLGDRLMRAALTWMDTNGALTKSVNVVFGNEQAFPFYAKYGFLPRSTTLLQT</sequence>
<name>A0A2C8FB96_9BACT</name>
<dbReference type="InterPro" id="IPR000182">
    <property type="entry name" value="GNAT_dom"/>
</dbReference>
<keyword evidence="2" id="KW-0808">Transferase</keyword>
<dbReference type="GO" id="GO:0016747">
    <property type="term" value="F:acyltransferase activity, transferring groups other than amino-acyl groups"/>
    <property type="evidence" value="ECO:0007669"/>
    <property type="project" value="InterPro"/>
</dbReference>
<dbReference type="CDD" id="cd04301">
    <property type="entry name" value="NAT_SF"/>
    <property type="match status" value="1"/>
</dbReference>
<reference evidence="3" key="1">
    <citation type="submission" date="2017-09" db="EMBL/GenBank/DDBJ databases">
        <authorList>
            <person name="Regsiter A."/>
            <person name="William W."/>
        </authorList>
    </citation>
    <scope>NUCLEOTIDE SEQUENCE [LARGE SCALE GENOMIC DNA]</scope>
    <source>
        <strain evidence="3">500-1</strain>
    </source>
</reference>
<proteinExistence type="predicted"/>
<dbReference type="Gene3D" id="3.40.630.30">
    <property type="match status" value="1"/>
</dbReference>
<dbReference type="RefSeq" id="WP_097012598.1">
    <property type="nucleotide sequence ID" value="NZ_LT907975.1"/>
</dbReference>
<dbReference type="AlphaFoldDB" id="A0A2C8FB96"/>
<accession>A0A2C8FB96</accession>
<evidence type="ECO:0000259" key="1">
    <source>
        <dbReference type="PROSITE" id="PS51186"/>
    </source>
</evidence>
<dbReference type="PROSITE" id="PS51186">
    <property type="entry name" value="GNAT"/>
    <property type="match status" value="1"/>
</dbReference>